<protein>
    <submittedName>
        <fullName evidence="2">Uncharacterized protein</fullName>
    </submittedName>
</protein>
<evidence type="ECO:0000313" key="2">
    <source>
        <dbReference type="EMBL" id="RKS78139.1"/>
    </source>
</evidence>
<keyword evidence="1" id="KW-0812">Transmembrane</keyword>
<dbReference type="Proteomes" id="UP000268233">
    <property type="component" value="Unassembled WGS sequence"/>
</dbReference>
<proteinExistence type="predicted"/>
<dbReference type="EMBL" id="RBWW01000002">
    <property type="protein sequence ID" value="RKS78139.1"/>
    <property type="molecule type" value="Genomic_DNA"/>
</dbReference>
<organism evidence="2 3">
    <name type="scientific">Haloarcula quadrata</name>
    <dbReference type="NCBI Taxonomy" id="182779"/>
    <lineage>
        <taxon>Archaea</taxon>
        <taxon>Methanobacteriati</taxon>
        <taxon>Methanobacteriota</taxon>
        <taxon>Stenosarchaea group</taxon>
        <taxon>Halobacteria</taxon>
        <taxon>Halobacteriales</taxon>
        <taxon>Haloarculaceae</taxon>
        <taxon>Haloarcula</taxon>
    </lineage>
</organism>
<gene>
    <name evidence="2" type="ORF">BDK61_3788</name>
</gene>
<accession>A0A495QVG8</accession>
<keyword evidence="1" id="KW-0472">Membrane</keyword>
<comment type="caution">
    <text evidence="2">The sequence shown here is derived from an EMBL/GenBank/DDBJ whole genome shotgun (WGS) entry which is preliminary data.</text>
</comment>
<evidence type="ECO:0000313" key="3">
    <source>
        <dbReference type="Proteomes" id="UP000268233"/>
    </source>
</evidence>
<reference evidence="2 3" key="1">
    <citation type="submission" date="2018-10" db="EMBL/GenBank/DDBJ databases">
        <title>Genomic Encyclopedia of Archaeal and Bacterial Type Strains, Phase II (KMG-II): from individual species to whole genera.</title>
        <authorList>
            <person name="Goeker M."/>
        </authorList>
    </citation>
    <scope>NUCLEOTIDE SEQUENCE [LARGE SCALE GENOMIC DNA]</scope>
    <source>
        <strain evidence="2 3">DSM 11927</strain>
    </source>
</reference>
<sequence>MTQLCGVPNPPVSDDDSAVAKPASLLTKTQRSRICAAFAEQDEHQRRRDQQQIRERIRAGVTDFDLLADYPDQQFDLAFDDLDDEEIIATLADVWLVTERLRALRGIERKAVIQCASERASALSSELEGESIDNVELVSAATYRQQGRAAAEAEQRNRWGERVDSLLKTAAVAALPLLVGWFADTVTEQNLLATRAEVGIAMALSALVVIIVAASVFLIKGAQALKHDIIPATRRFRQDPTAIVRNIATALRRPGAKLRAIWDEL</sequence>
<feature type="transmembrane region" description="Helical" evidence="1">
    <location>
        <begin position="165"/>
        <end position="183"/>
    </location>
</feature>
<keyword evidence="1" id="KW-1133">Transmembrane helix</keyword>
<feature type="transmembrane region" description="Helical" evidence="1">
    <location>
        <begin position="198"/>
        <end position="219"/>
    </location>
</feature>
<evidence type="ECO:0000256" key="1">
    <source>
        <dbReference type="SAM" id="Phobius"/>
    </source>
</evidence>
<keyword evidence="3" id="KW-1185">Reference proteome</keyword>
<dbReference type="AlphaFoldDB" id="A0A495QVG8"/>
<name>A0A495QVG8_9EURY</name>